<evidence type="ECO:0000259" key="1">
    <source>
        <dbReference type="PROSITE" id="PS50878"/>
    </source>
</evidence>
<protein>
    <submittedName>
        <fullName evidence="3">Uncharacterized protein LOC108626291</fullName>
    </submittedName>
</protein>
<dbReference type="InterPro" id="IPR043502">
    <property type="entry name" value="DNA/RNA_pol_sf"/>
</dbReference>
<dbReference type="InterPro" id="IPR000477">
    <property type="entry name" value="RT_dom"/>
</dbReference>
<sequence>MGNQLADWINKFNIQFRAKIIIPDKPTFKSGSLLDIAIIDWRLNNINNKLIVQDYDSDHNATNLYLKLKETISKNQTDDTEKACFLYKKTNWPKYKEQLNNTYKTIIPDDRNLAIEEIDSYLDEIEDAIKETIEKVTPRLNIKNRLKELTNFKIVNLHKKKQKLQSAIHRRVYRRDPTNIAEITALKKEMKIIKNEIHKEFCKNSNEHWRKLVQEIDYRESAKFFPNLNKIFRRKAHRNIDSIIINKTEHMMLINKYDLNKDVGNGNGGDATSDIITVTDQELLPEIIGSQLKVINTLPSLDKNNLRNIVYKKVKDFREEKDREPLPNTFTKRNSALWPTNDSSLSYLTNFKEVKCRITKISNKTSHGFDGIPNIIIKNSTNRVIRNYTILFNNLLNWGYFPNKWKTAKVIVLVKKRDKPIEPDNLRPISLLPVISKIYERIINRTLTTTILKKEIIPEQQFGFKKGHSTIHAINKLMSDVLWHHGKNELVGACLIDLRKAFDSVWLEGLIYKLIKKNFPHHLIKIIDNMITNRKFKVAIEKRISKETFAITRGLQQGTVNSPTLFNIYNADILNMFNMNENSNLYAIAFADDLIVYAANKNLKKTQMELQETYNKIKHYYNNWLLQINPSKCETILFINKLGLKSKITKRNWRNFRLIDIEKDIVTEIPHRRHVKYLGVTLDDRLNFSEHIISQLFYNIHLERRTKVIAYQCLIRPILTYACPIWYNISACKMEAYRLFERKCLRACLRYYREPEYDYRYRVKNTKIYTIAKIARIDIFIIKLIRKHIRDAINNKYNSLIWGPYYPKNMFYKNVLRAGLIPPEAFLYLDLNNYIINEYAQPILYHVPRNNNNKSITYKPRNLNHMYLVYNTNVTAIDIDTIRDFKYFKK</sequence>
<dbReference type="InterPro" id="IPR043128">
    <property type="entry name" value="Rev_trsase/Diguanyl_cyclase"/>
</dbReference>
<dbReference type="CDD" id="cd01650">
    <property type="entry name" value="RT_nLTR_like"/>
    <property type="match status" value="1"/>
</dbReference>
<accession>A0AAJ7N8M8</accession>
<organism evidence="2 3">
    <name type="scientific">Ceratina calcarata</name>
    <dbReference type="NCBI Taxonomy" id="156304"/>
    <lineage>
        <taxon>Eukaryota</taxon>
        <taxon>Metazoa</taxon>
        <taxon>Ecdysozoa</taxon>
        <taxon>Arthropoda</taxon>
        <taxon>Hexapoda</taxon>
        <taxon>Insecta</taxon>
        <taxon>Pterygota</taxon>
        <taxon>Neoptera</taxon>
        <taxon>Endopterygota</taxon>
        <taxon>Hymenoptera</taxon>
        <taxon>Apocrita</taxon>
        <taxon>Aculeata</taxon>
        <taxon>Apoidea</taxon>
        <taxon>Anthophila</taxon>
        <taxon>Apidae</taxon>
        <taxon>Ceratina</taxon>
        <taxon>Zadontomerus</taxon>
    </lineage>
</organism>
<evidence type="ECO:0000313" key="3">
    <source>
        <dbReference type="RefSeq" id="XP_017882371.1"/>
    </source>
</evidence>
<dbReference type="GeneID" id="108626291"/>
<name>A0AAJ7N8M8_9HYME</name>
<dbReference type="SUPFAM" id="SSF56672">
    <property type="entry name" value="DNA/RNA polymerases"/>
    <property type="match status" value="1"/>
</dbReference>
<feature type="domain" description="Reverse transcriptase" evidence="1">
    <location>
        <begin position="394"/>
        <end position="682"/>
    </location>
</feature>
<gene>
    <name evidence="3" type="primary">LOC108626291</name>
</gene>
<dbReference type="AlphaFoldDB" id="A0AAJ7N8M8"/>
<dbReference type="PROSITE" id="PS50878">
    <property type="entry name" value="RT_POL"/>
    <property type="match status" value="1"/>
</dbReference>
<dbReference type="PANTHER" id="PTHR19446">
    <property type="entry name" value="REVERSE TRANSCRIPTASES"/>
    <property type="match status" value="1"/>
</dbReference>
<keyword evidence="2" id="KW-1185">Reference proteome</keyword>
<proteinExistence type="predicted"/>
<reference evidence="3" key="1">
    <citation type="submission" date="2025-08" db="UniProtKB">
        <authorList>
            <consortium name="RefSeq"/>
        </authorList>
    </citation>
    <scope>IDENTIFICATION</scope>
    <source>
        <tissue evidence="3">Whole body</tissue>
    </source>
</reference>
<dbReference type="Gene3D" id="3.30.70.270">
    <property type="match status" value="1"/>
</dbReference>
<evidence type="ECO:0000313" key="2">
    <source>
        <dbReference type="Proteomes" id="UP000694925"/>
    </source>
</evidence>
<dbReference type="GO" id="GO:0071897">
    <property type="term" value="P:DNA biosynthetic process"/>
    <property type="evidence" value="ECO:0007669"/>
    <property type="project" value="UniProtKB-ARBA"/>
</dbReference>
<dbReference type="Proteomes" id="UP000694925">
    <property type="component" value="Unplaced"/>
</dbReference>
<dbReference type="Pfam" id="PF00078">
    <property type="entry name" value="RVT_1"/>
    <property type="match status" value="1"/>
</dbReference>
<dbReference type="RefSeq" id="XP_017882371.1">
    <property type="nucleotide sequence ID" value="XM_018026882.1"/>
</dbReference>
<dbReference type="KEGG" id="ccal:108626291"/>